<dbReference type="Proteomes" id="UP001595833">
    <property type="component" value="Unassembled WGS sequence"/>
</dbReference>
<dbReference type="InterPro" id="IPR015422">
    <property type="entry name" value="PyrdxlP-dep_Trfase_small"/>
</dbReference>
<evidence type="ECO:0000313" key="8">
    <source>
        <dbReference type="Proteomes" id="UP001595833"/>
    </source>
</evidence>
<keyword evidence="4" id="KW-0663">Pyridoxal phosphate</keyword>
<dbReference type="GO" id="GO:0008483">
    <property type="term" value="F:transaminase activity"/>
    <property type="evidence" value="ECO:0007669"/>
    <property type="project" value="UniProtKB-KW"/>
</dbReference>
<feature type="domain" description="Aminotransferase class I/classII large" evidence="6">
    <location>
        <begin position="25"/>
        <end position="374"/>
    </location>
</feature>
<dbReference type="Gene3D" id="3.90.1150.10">
    <property type="entry name" value="Aspartate Aminotransferase, domain 1"/>
    <property type="match status" value="1"/>
</dbReference>
<gene>
    <name evidence="7" type="ORF">ACFPFM_18255</name>
</gene>
<dbReference type="Pfam" id="PF00155">
    <property type="entry name" value="Aminotran_1_2"/>
    <property type="match status" value="1"/>
</dbReference>
<evidence type="ECO:0000256" key="2">
    <source>
        <dbReference type="ARBA" id="ARBA00022576"/>
    </source>
</evidence>
<comment type="cofactor">
    <cofactor evidence="1 5">
        <name>pyridoxal 5'-phosphate</name>
        <dbReference type="ChEBI" id="CHEBI:597326"/>
    </cofactor>
</comment>
<evidence type="ECO:0000256" key="5">
    <source>
        <dbReference type="RuleBase" id="RU000481"/>
    </source>
</evidence>
<evidence type="ECO:0000256" key="3">
    <source>
        <dbReference type="ARBA" id="ARBA00022679"/>
    </source>
</evidence>
<organism evidence="7 8">
    <name type="scientific">Saccharothrix xinjiangensis</name>
    <dbReference type="NCBI Taxonomy" id="204798"/>
    <lineage>
        <taxon>Bacteria</taxon>
        <taxon>Bacillati</taxon>
        <taxon>Actinomycetota</taxon>
        <taxon>Actinomycetes</taxon>
        <taxon>Pseudonocardiales</taxon>
        <taxon>Pseudonocardiaceae</taxon>
        <taxon>Saccharothrix</taxon>
    </lineage>
</organism>
<dbReference type="PROSITE" id="PS00105">
    <property type="entry name" value="AA_TRANSFER_CLASS_1"/>
    <property type="match status" value="1"/>
</dbReference>
<keyword evidence="8" id="KW-1185">Reference proteome</keyword>
<dbReference type="Gene3D" id="3.40.640.10">
    <property type="entry name" value="Type I PLP-dependent aspartate aminotransferase-like (Major domain)"/>
    <property type="match status" value="1"/>
</dbReference>
<keyword evidence="2 5" id="KW-0032">Aminotransferase</keyword>
<dbReference type="InterPro" id="IPR004839">
    <property type="entry name" value="Aminotransferase_I/II_large"/>
</dbReference>
<dbReference type="RefSeq" id="WP_344040082.1">
    <property type="nucleotide sequence ID" value="NZ_BAAAKE010000020.1"/>
</dbReference>
<dbReference type="PANTHER" id="PTHR43807:SF20">
    <property type="entry name" value="FI04487P"/>
    <property type="match status" value="1"/>
</dbReference>
<dbReference type="SUPFAM" id="SSF53383">
    <property type="entry name" value="PLP-dependent transferases"/>
    <property type="match status" value="1"/>
</dbReference>
<reference evidence="8" key="1">
    <citation type="journal article" date="2019" name="Int. J. Syst. Evol. Microbiol.">
        <title>The Global Catalogue of Microorganisms (GCM) 10K type strain sequencing project: providing services to taxonomists for standard genome sequencing and annotation.</title>
        <authorList>
            <consortium name="The Broad Institute Genomics Platform"/>
            <consortium name="The Broad Institute Genome Sequencing Center for Infectious Disease"/>
            <person name="Wu L."/>
            <person name="Ma J."/>
        </authorList>
    </citation>
    <scope>NUCLEOTIDE SEQUENCE [LARGE SCALE GENOMIC DNA]</scope>
    <source>
        <strain evidence="8">KCTC 12848</strain>
    </source>
</reference>
<evidence type="ECO:0000259" key="6">
    <source>
        <dbReference type="Pfam" id="PF00155"/>
    </source>
</evidence>
<name>A0ABV9Y214_9PSEU</name>
<proteinExistence type="inferred from homology"/>
<dbReference type="InterPro" id="IPR004838">
    <property type="entry name" value="NHTrfase_class1_PyrdxlP-BS"/>
</dbReference>
<sequence length="381" mass="39749">MISRRAAVLPAPVLPDLLARAAGADVVDLALGIPPSGPAPDLSDAAHEALRSGAHQYTDPAGLPALREVVAAELARERGVPVDPDREVTITCGATEGVLAALLAVTDAGDEVLVPDPAFENHPGAVVLAGAVVRPVPLVGRRWALDPDALAAACTARTRAVLLNTPHNPTGRSFTRAEVEGVLRLCEERDLVCVTDEVYHRYTFDGREHVSPLGLTGPGERAVVVGSFSKVRGVPGWRLGYAVAGERLTAALRGVHARLTLGAATPLQQALATAGPGGEPCGTAESRARRAQLVAGLGELGLRVVEPEGGWFLLAGVDGLGWASDELAGKLAAEAGLLVAPGTVFFADPAEGRRWLRFNLVRDEATTAEGLRRLRRFLNGS</sequence>
<evidence type="ECO:0000256" key="1">
    <source>
        <dbReference type="ARBA" id="ARBA00001933"/>
    </source>
</evidence>
<comment type="caution">
    <text evidence="7">The sequence shown here is derived from an EMBL/GenBank/DDBJ whole genome shotgun (WGS) entry which is preliminary data.</text>
</comment>
<comment type="similarity">
    <text evidence="5">Belongs to the class-I pyridoxal-phosphate-dependent aminotransferase family.</text>
</comment>
<dbReference type="PANTHER" id="PTHR43807">
    <property type="entry name" value="FI04487P"/>
    <property type="match status" value="1"/>
</dbReference>
<dbReference type="CDD" id="cd00609">
    <property type="entry name" value="AAT_like"/>
    <property type="match status" value="1"/>
</dbReference>
<protein>
    <recommendedName>
        <fullName evidence="5">Aminotransferase</fullName>
        <ecNumber evidence="5">2.6.1.-</ecNumber>
    </recommendedName>
</protein>
<dbReference type="InterPro" id="IPR051326">
    <property type="entry name" value="Kynurenine-oxoglutarate_AT"/>
</dbReference>
<dbReference type="InterPro" id="IPR015424">
    <property type="entry name" value="PyrdxlP-dep_Trfase"/>
</dbReference>
<accession>A0ABV9Y214</accession>
<evidence type="ECO:0000313" key="7">
    <source>
        <dbReference type="EMBL" id="MFC5055692.1"/>
    </source>
</evidence>
<keyword evidence="3 5" id="KW-0808">Transferase</keyword>
<dbReference type="EC" id="2.6.1.-" evidence="5"/>
<evidence type="ECO:0000256" key="4">
    <source>
        <dbReference type="ARBA" id="ARBA00022898"/>
    </source>
</evidence>
<dbReference type="InterPro" id="IPR015421">
    <property type="entry name" value="PyrdxlP-dep_Trfase_major"/>
</dbReference>
<dbReference type="EMBL" id="JBHSJB010000016">
    <property type="protein sequence ID" value="MFC5055692.1"/>
    <property type="molecule type" value="Genomic_DNA"/>
</dbReference>